<dbReference type="PANTHER" id="PTHR11686">
    <property type="entry name" value="GAMMA GLUTAMYL TRANSPEPTIDASE"/>
    <property type="match status" value="1"/>
</dbReference>
<dbReference type="InterPro" id="IPR043137">
    <property type="entry name" value="GGT_ssub_C"/>
</dbReference>
<reference evidence="4" key="1">
    <citation type="submission" date="2022-11" db="UniProtKB">
        <authorList>
            <consortium name="WormBaseParasite"/>
        </authorList>
    </citation>
    <scope>IDENTIFICATION</scope>
</reference>
<dbReference type="PRINTS" id="PR01210">
    <property type="entry name" value="GGTRANSPTASE"/>
</dbReference>
<name>A0A915MBN5_MELJA</name>
<keyword evidence="3" id="KW-1185">Reference proteome</keyword>
<dbReference type="AlphaFoldDB" id="A0A915MBN5"/>
<feature type="binding site" evidence="1">
    <location>
        <begin position="533"/>
        <end position="535"/>
    </location>
    <ligand>
        <name>L-glutamate</name>
        <dbReference type="ChEBI" id="CHEBI:29985"/>
    </ligand>
</feature>
<dbReference type="SUPFAM" id="SSF56235">
    <property type="entry name" value="N-terminal nucleophile aminohydrolases (Ntn hydrolases)"/>
    <property type="match status" value="1"/>
</dbReference>
<evidence type="ECO:0000256" key="1">
    <source>
        <dbReference type="PIRSR" id="PIRSR600101-2"/>
    </source>
</evidence>
<keyword evidence="2" id="KW-0472">Membrane</keyword>
<accession>A0A915MBN5</accession>
<keyword evidence="2" id="KW-0812">Transmembrane</keyword>
<evidence type="ECO:0000256" key="2">
    <source>
        <dbReference type="SAM" id="Phobius"/>
    </source>
</evidence>
<dbReference type="GO" id="GO:0006751">
    <property type="term" value="P:glutathione catabolic process"/>
    <property type="evidence" value="ECO:0007669"/>
    <property type="project" value="InterPro"/>
</dbReference>
<organism evidence="3 4">
    <name type="scientific">Meloidogyne javanica</name>
    <name type="common">Root-knot nematode worm</name>
    <dbReference type="NCBI Taxonomy" id="6303"/>
    <lineage>
        <taxon>Eukaryota</taxon>
        <taxon>Metazoa</taxon>
        <taxon>Ecdysozoa</taxon>
        <taxon>Nematoda</taxon>
        <taxon>Chromadorea</taxon>
        <taxon>Rhabditida</taxon>
        <taxon>Tylenchina</taxon>
        <taxon>Tylenchomorpha</taxon>
        <taxon>Tylenchoidea</taxon>
        <taxon>Meloidogynidae</taxon>
        <taxon>Meloidogyninae</taxon>
        <taxon>Meloidogyne</taxon>
        <taxon>Meloidogyne incognita group</taxon>
    </lineage>
</organism>
<dbReference type="InterPro" id="IPR029055">
    <property type="entry name" value="Ntn_hydrolases_N"/>
</dbReference>
<dbReference type="GO" id="GO:0036374">
    <property type="term" value="F:glutathione hydrolase activity"/>
    <property type="evidence" value="ECO:0007669"/>
    <property type="project" value="InterPro"/>
</dbReference>
<evidence type="ECO:0000313" key="3">
    <source>
        <dbReference type="Proteomes" id="UP000887561"/>
    </source>
</evidence>
<feature type="binding site" evidence="1">
    <location>
        <position position="593"/>
    </location>
    <ligand>
        <name>L-glutamate</name>
        <dbReference type="ChEBI" id="CHEBI:29985"/>
    </ligand>
</feature>
<dbReference type="PANTHER" id="PTHR11686:SF9">
    <property type="entry name" value="RE13973P"/>
    <property type="match status" value="1"/>
</dbReference>
<dbReference type="Pfam" id="PF01019">
    <property type="entry name" value="G_glu_transpept"/>
    <property type="match status" value="1"/>
</dbReference>
<evidence type="ECO:0000313" key="4">
    <source>
        <dbReference type="WBParaSite" id="scaffold35707_cov197.g22620"/>
    </source>
</evidence>
<keyword evidence="2" id="KW-1133">Transmembrane helix</keyword>
<dbReference type="InterPro" id="IPR000101">
    <property type="entry name" value="GGT_peptidase"/>
</dbReference>
<dbReference type="Gene3D" id="3.60.20.40">
    <property type="match status" value="1"/>
</dbReference>
<dbReference type="GO" id="GO:0005886">
    <property type="term" value="C:plasma membrane"/>
    <property type="evidence" value="ECO:0007669"/>
    <property type="project" value="TreeGrafter"/>
</dbReference>
<proteinExistence type="predicted"/>
<dbReference type="WBParaSite" id="scaffold35707_cov197.g22620">
    <property type="protein sequence ID" value="scaffold35707_cov197.g22620"/>
    <property type="gene ID" value="scaffold35707_cov197.g22620"/>
</dbReference>
<protein>
    <submittedName>
        <fullName evidence="4">Gamma-glutamyltransferase</fullName>
    </submittedName>
</protein>
<feature type="transmembrane region" description="Helical" evidence="2">
    <location>
        <begin position="113"/>
        <end position="136"/>
    </location>
</feature>
<sequence>MSTIVDSFGQTFPHVQFRENNHHRSPSNVQQLGTNLNGAVATINNGKLKSLTPPQMYELDNTPVVNEDYNGSTPINSPTNKVPAVTNGRSNSNGTNGVANAYAMDAFTRKKGLPWVLASQMFLIFILVFVIAFLLYKLYLFDEYNKEDSLNLQNINCPQPPTLELSTEVPETAPQKSFSGRFKKAAVVSDNVICSEIGRNVLLRGGNAVDAAISVSFCIGALNYPSAGLGGGFLMTFFRRFDGKCLTIDALGITPSLPNNDTNPIDNGYKSISVPGELHGLWTAYKRFGSGRITWNNLIMPTVHILNEGFPVSQALEKLSKEFLDKFGNETNKDIRNIFLIPSNDEYFREGQIIRNPQLAETLKKLALTNDPINLFYGNNGAIAKQIVEEFTQNGALITRKDLHSYRSVIDEQPFLNSYSDQKLFLNLELYPDFENITSTNHEYWHKFIMAQNYINTELEELNSEDQLKFLLQNITQNKFIENIIQKFGSNSSTSEMPIKEEFLSDNEGDHELGSSQINIVDSDGNTISVAHSINSPFGSLRRSPILGILWNNNLLNLNNSSINNRQISPTSPIIVYDRESRKIKLAIGASGGTNLQKYSSLSHVLFQVLSFNKTMREAVDMPRLYKNHHGISYESGFSKTIVENLSKKGFKLNKLDYSSSLSLNGILREVDGTLSAVNDYRVEANNYPSGY</sequence>
<dbReference type="Proteomes" id="UP000887561">
    <property type="component" value="Unplaced"/>
</dbReference>